<dbReference type="CDD" id="cd11476">
    <property type="entry name" value="SLC5sbd_DUR3"/>
    <property type="match status" value="1"/>
</dbReference>
<organism evidence="9 10">
    <name type="scientific">Wolfiporia cocos (strain MD-104)</name>
    <name type="common">Brown rot fungus</name>
    <dbReference type="NCBI Taxonomy" id="742152"/>
    <lineage>
        <taxon>Eukaryota</taxon>
        <taxon>Fungi</taxon>
        <taxon>Dikarya</taxon>
        <taxon>Basidiomycota</taxon>
        <taxon>Agaricomycotina</taxon>
        <taxon>Agaricomycetes</taxon>
        <taxon>Polyporales</taxon>
        <taxon>Phaeolaceae</taxon>
        <taxon>Wolfiporia</taxon>
    </lineage>
</organism>
<evidence type="ECO:0000256" key="6">
    <source>
        <dbReference type="RuleBase" id="RU362091"/>
    </source>
</evidence>
<evidence type="ECO:0000313" key="9">
    <source>
        <dbReference type="EMBL" id="PCH42903.1"/>
    </source>
</evidence>
<feature type="transmembrane region" description="Helical" evidence="8">
    <location>
        <begin position="57"/>
        <end position="74"/>
    </location>
</feature>
<gene>
    <name evidence="9" type="ORF">WOLCODRAFT_152958</name>
</gene>
<feature type="region of interest" description="Disordered" evidence="7">
    <location>
        <begin position="535"/>
        <end position="555"/>
    </location>
</feature>
<dbReference type="Pfam" id="PF00474">
    <property type="entry name" value="SSF"/>
    <property type="match status" value="1"/>
</dbReference>
<feature type="transmembrane region" description="Helical" evidence="8">
    <location>
        <begin position="294"/>
        <end position="320"/>
    </location>
</feature>
<dbReference type="NCBIfam" id="TIGR00813">
    <property type="entry name" value="sss"/>
    <property type="match status" value="1"/>
</dbReference>
<dbReference type="PANTHER" id="PTHR46154:SF2">
    <property type="entry name" value="SOLUTE SYMPORTER FAMILY TRANSPORTER (AFU_ORTHOLOGUE AFUA_6G03200)"/>
    <property type="match status" value="1"/>
</dbReference>
<feature type="transmembrane region" description="Helical" evidence="8">
    <location>
        <begin position="498"/>
        <end position="518"/>
    </location>
</feature>
<dbReference type="OMA" id="MECEDCK"/>
<feature type="transmembrane region" description="Helical" evidence="8">
    <location>
        <begin position="591"/>
        <end position="613"/>
    </location>
</feature>
<dbReference type="EMBL" id="KB468135">
    <property type="protein sequence ID" value="PCH42903.1"/>
    <property type="molecule type" value="Genomic_DNA"/>
</dbReference>
<comment type="subcellular location">
    <subcellularLocation>
        <location evidence="1">Membrane</location>
        <topology evidence="1">Multi-pass membrane protein</topology>
    </subcellularLocation>
</comment>
<name>A0A2H3JSM8_WOLCO</name>
<keyword evidence="4 8" id="KW-1133">Transmembrane helix</keyword>
<dbReference type="AlphaFoldDB" id="A0A2H3JSM8"/>
<keyword evidence="5 8" id="KW-0472">Membrane</keyword>
<proteinExistence type="inferred from homology"/>
<dbReference type="OrthoDB" id="6132759at2759"/>
<sequence>MSTSEGARVLSEGTGYGVVLGIGLVFAILMMGLSTLQNRYTNFNTATSEEFNTASRSVKPGLIASGIVSAWTWAATLLQSCTVTYEYGVAGGYYYAAGATIQVFLMSLLAVRVKMIAPYCHTYLEIIHARYGNVAHCVFASFALAANLIVSSMLLLGGSAVVNAFTGMNIYAANFLIPIGVMAYVILGGLRATFLCDYTHTTILMIILFYFFFFTYTQSDIIGGIEGMYNLLVKAGKERPVLENQDGSYLTLKSNYGLVFLIIQMFGAFGNVTVDQGYWQRAIASQAKTTMYAYLMGGIAWFAVPMTMSLAIGLTAVALASHPAFPYAGGLSETELNAGLTAPAAVVTILGKGGAIAMLILLFMAVTSAASSEMIATSSVLTFDIYQLHIKPDATPERLIRVSHAMVAIWAIVMSCVACIWNAIGLSLNWLYLFSGTIYTPAVGPIIMTVLWRKQTRAAALAGALGGLAVGVTSWLVVAKLYYGELTMATTGDMYPMLAGNMASCMAGIFITVAITLLKPDNDFNWEETKQINPRGRALEHASRSAEATTPDSESIKKQEKVGEVVSSVQEFNYSEVEVEDYETLRKSMEAASWSSSIMSFIVIFLIPIPLLLSHYVFSLNFFKAWVIITIVWLFVAASITSILPIWESRVAMIEIGKGLIADLCGRGGRQKEDMSSA</sequence>
<feature type="transmembrane region" description="Helical" evidence="8">
    <location>
        <begin position="340"/>
        <end position="366"/>
    </location>
</feature>
<feature type="transmembrane region" description="Helical" evidence="8">
    <location>
        <begin position="15"/>
        <end position="36"/>
    </location>
</feature>
<feature type="transmembrane region" description="Helical" evidence="8">
    <location>
        <begin position="405"/>
        <end position="424"/>
    </location>
</feature>
<dbReference type="InterPro" id="IPR031155">
    <property type="entry name" value="DUR"/>
</dbReference>
<feature type="transmembrane region" description="Helical" evidence="8">
    <location>
        <begin position="459"/>
        <end position="478"/>
    </location>
</feature>
<dbReference type="STRING" id="742152.A0A2H3JSM8"/>
<dbReference type="PROSITE" id="PS50283">
    <property type="entry name" value="NA_SOLUT_SYMP_3"/>
    <property type="match status" value="1"/>
</dbReference>
<keyword evidence="10" id="KW-1185">Reference proteome</keyword>
<dbReference type="GO" id="GO:0015204">
    <property type="term" value="F:urea transmembrane transporter activity"/>
    <property type="evidence" value="ECO:0007669"/>
    <property type="project" value="InterPro"/>
</dbReference>
<accession>A0A2H3JSM8</accession>
<feature type="transmembrane region" description="Helical" evidence="8">
    <location>
        <begin position="168"/>
        <end position="187"/>
    </location>
</feature>
<evidence type="ECO:0000256" key="5">
    <source>
        <dbReference type="ARBA" id="ARBA00023136"/>
    </source>
</evidence>
<dbReference type="Gene3D" id="1.20.1730.10">
    <property type="entry name" value="Sodium/glucose cotransporter"/>
    <property type="match status" value="1"/>
</dbReference>
<keyword evidence="3 8" id="KW-0812">Transmembrane</keyword>
<evidence type="ECO:0000256" key="8">
    <source>
        <dbReference type="SAM" id="Phobius"/>
    </source>
</evidence>
<dbReference type="InterPro" id="IPR001734">
    <property type="entry name" value="Na/solute_symporter"/>
</dbReference>
<evidence type="ECO:0000256" key="7">
    <source>
        <dbReference type="SAM" id="MobiDB-lite"/>
    </source>
</evidence>
<feature type="transmembrane region" description="Helical" evidence="8">
    <location>
        <begin position="430"/>
        <end position="452"/>
    </location>
</feature>
<feature type="transmembrane region" description="Helical" evidence="8">
    <location>
        <begin position="94"/>
        <end position="113"/>
    </location>
</feature>
<comment type="similarity">
    <text evidence="2 6">Belongs to the sodium:solute symporter (SSF) (TC 2.A.21) family.</text>
</comment>
<dbReference type="PANTHER" id="PTHR46154">
    <property type="match status" value="1"/>
</dbReference>
<dbReference type="GO" id="GO:0005886">
    <property type="term" value="C:plasma membrane"/>
    <property type="evidence" value="ECO:0007669"/>
    <property type="project" value="TreeGrafter"/>
</dbReference>
<feature type="transmembrane region" description="Helical" evidence="8">
    <location>
        <begin position="256"/>
        <end position="274"/>
    </location>
</feature>
<feature type="transmembrane region" description="Helical" evidence="8">
    <location>
        <begin position="625"/>
        <end position="647"/>
    </location>
</feature>
<protein>
    <submittedName>
        <fullName evidence="9">Na+/solute symporter</fullName>
    </submittedName>
</protein>
<dbReference type="Proteomes" id="UP000218811">
    <property type="component" value="Unassembled WGS sequence"/>
</dbReference>
<reference evidence="9 10" key="1">
    <citation type="journal article" date="2012" name="Science">
        <title>The Paleozoic origin of enzymatic lignin decomposition reconstructed from 31 fungal genomes.</title>
        <authorList>
            <person name="Floudas D."/>
            <person name="Binder M."/>
            <person name="Riley R."/>
            <person name="Barry K."/>
            <person name="Blanchette R.A."/>
            <person name="Henrissat B."/>
            <person name="Martinez A.T."/>
            <person name="Otillar R."/>
            <person name="Spatafora J.W."/>
            <person name="Yadav J.S."/>
            <person name="Aerts A."/>
            <person name="Benoit I."/>
            <person name="Boyd A."/>
            <person name="Carlson A."/>
            <person name="Copeland A."/>
            <person name="Coutinho P.M."/>
            <person name="de Vries R.P."/>
            <person name="Ferreira P."/>
            <person name="Findley K."/>
            <person name="Foster B."/>
            <person name="Gaskell J."/>
            <person name="Glotzer D."/>
            <person name="Gorecki P."/>
            <person name="Heitman J."/>
            <person name="Hesse C."/>
            <person name="Hori C."/>
            <person name="Igarashi K."/>
            <person name="Jurgens J.A."/>
            <person name="Kallen N."/>
            <person name="Kersten P."/>
            <person name="Kohler A."/>
            <person name="Kuees U."/>
            <person name="Kumar T.K.A."/>
            <person name="Kuo A."/>
            <person name="LaButti K."/>
            <person name="Larrondo L.F."/>
            <person name="Lindquist E."/>
            <person name="Ling A."/>
            <person name="Lombard V."/>
            <person name="Lucas S."/>
            <person name="Lundell T."/>
            <person name="Martin R."/>
            <person name="McLaughlin D.J."/>
            <person name="Morgenstern I."/>
            <person name="Morin E."/>
            <person name="Murat C."/>
            <person name="Nagy L.G."/>
            <person name="Nolan M."/>
            <person name="Ohm R.A."/>
            <person name="Patyshakuliyeva A."/>
            <person name="Rokas A."/>
            <person name="Ruiz-Duenas F.J."/>
            <person name="Sabat G."/>
            <person name="Salamov A."/>
            <person name="Samejima M."/>
            <person name="Schmutz J."/>
            <person name="Slot J.C."/>
            <person name="St John F."/>
            <person name="Stenlid J."/>
            <person name="Sun H."/>
            <person name="Sun S."/>
            <person name="Syed K."/>
            <person name="Tsang A."/>
            <person name="Wiebenga A."/>
            <person name="Young D."/>
            <person name="Pisabarro A."/>
            <person name="Eastwood D.C."/>
            <person name="Martin F."/>
            <person name="Cullen D."/>
            <person name="Grigoriev I.V."/>
            <person name="Hibbett D.S."/>
        </authorList>
    </citation>
    <scope>NUCLEOTIDE SEQUENCE [LARGE SCALE GENOMIC DNA]</scope>
    <source>
        <strain evidence="9 10">MD-104</strain>
    </source>
</reference>
<evidence type="ECO:0000256" key="2">
    <source>
        <dbReference type="ARBA" id="ARBA00006434"/>
    </source>
</evidence>
<evidence type="ECO:0000256" key="4">
    <source>
        <dbReference type="ARBA" id="ARBA00022989"/>
    </source>
</evidence>
<dbReference type="InterPro" id="IPR038377">
    <property type="entry name" value="Na/Glc_symporter_sf"/>
</dbReference>
<feature type="transmembrane region" description="Helical" evidence="8">
    <location>
        <begin position="134"/>
        <end position="156"/>
    </location>
</feature>
<evidence type="ECO:0000256" key="1">
    <source>
        <dbReference type="ARBA" id="ARBA00004141"/>
    </source>
</evidence>
<evidence type="ECO:0000256" key="3">
    <source>
        <dbReference type="ARBA" id="ARBA00022692"/>
    </source>
</evidence>
<evidence type="ECO:0000313" key="10">
    <source>
        <dbReference type="Proteomes" id="UP000218811"/>
    </source>
</evidence>